<dbReference type="OrthoDB" id="507476at2"/>
<keyword evidence="4" id="KW-0472">Membrane</keyword>
<protein>
    <recommendedName>
        <fullName evidence="4">Lipopolysaccharide assembly protein B</fullName>
    </recommendedName>
</protein>
<dbReference type="EMBL" id="RCDA01000002">
    <property type="protein sequence ID" value="RLK48704.1"/>
    <property type="molecule type" value="Genomic_DNA"/>
</dbReference>
<evidence type="ECO:0000313" key="8">
    <source>
        <dbReference type="Proteomes" id="UP000275461"/>
    </source>
</evidence>
<dbReference type="Pfam" id="PF18073">
    <property type="entry name" value="Zn_ribbon_LapB"/>
    <property type="match status" value="1"/>
</dbReference>
<keyword evidence="4" id="KW-0408">Iron</keyword>
<feature type="binding site" evidence="4">
    <location>
        <position position="375"/>
    </location>
    <ligand>
        <name>Fe cation</name>
        <dbReference type="ChEBI" id="CHEBI:24875"/>
    </ligand>
</feature>
<dbReference type="InterPro" id="IPR051012">
    <property type="entry name" value="CellSynth/LPSAsmb/PSIAsmb"/>
</dbReference>
<name>A0A498BXZ9_9GAMM</name>
<comment type="function">
    <text evidence="4">Modulates cellular lipopolysaccharide (LPS) levels by regulating LpxC, which is involved in lipid A biosynthesis. May act by modulating the proteolytic activity of FtsH towards LpxC. May also coordinate assembly of proteins involved in LPS synthesis at the plasma membrane.</text>
</comment>
<dbReference type="SUPFAM" id="SSF48452">
    <property type="entry name" value="TPR-like"/>
    <property type="match status" value="1"/>
</dbReference>
<dbReference type="PANTHER" id="PTHR45586">
    <property type="entry name" value="TPR REPEAT-CONTAINING PROTEIN PA4667"/>
    <property type="match status" value="1"/>
</dbReference>
<feature type="binding site" evidence="4">
    <location>
        <position position="358"/>
    </location>
    <ligand>
        <name>Fe cation</name>
        <dbReference type="ChEBI" id="CHEBI:24875"/>
    </ligand>
</feature>
<evidence type="ECO:0000256" key="3">
    <source>
        <dbReference type="ARBA" id="ARBA00022803"/>
    </source>
</evidence>
<dbReference type="Proteomes" id="UP000275461">
    <property type="component" value="Unassembled WGS sequence"/>
</dbReference>
<dbReference type="GO" id="GO:0009898">
    <property type="term" value="C:cytoplasmic side of plasma membrane"/>
    <property type="evidence" value="ECO:0007669"/>
    <property type="project" value="UniProtKB-UniRule"/>
</dbReference>
<comment type="similarity">
    <text evidence="4">Belongs to the LapB family.</text>
</comment>
<comment type="subcellular location">
    <subcellularLocation>
        <location evidence="4">Cell inner membrane</location>
        <topology evidence="4">Single-pass membrane protein</topology>
        <orientation evidence="4">Cytoplasmic side</orientation>
    </subcellularLocation>
</comment>
<dbReference type="RefSeq" id="WP_121442349.1">
    <property type="nucleotide sequence ID" value="NZ_RCDA01000002.1"/>
</dbReference>
<feature type="topological domain" description="Cytoplasmic" evidence="4">
    <location>
        <begin position="21"/>
        <end position="390"/>
    </location>
</feature>
<dbReference type="HAMAP" id="MF_00994">
    <property type="entry name" value="LPS_assembly_LapB"/>
    <property type="match status" value="1"/>
</dbReference>
<evidence type="ECO:0000256" key="2">
    <source>
        <dbReference type="ARBA" id="ARBA00022737"/>
    </source>
</evidence>
<keyword evidence="3 4" id="KW-0802">TPR repeat</keyword>
<dbReference type="Pfam" id="PF13176">
    <property type="entry name" value="TPR_7"/>
    <property type="match status" value="1"/>
</dbReference>
<keyword evidence="2 4" id="KW-0677">Repeat</keyword>
<feature type="binding site" evidence="4">
    <location>
        <position position="372"/>
    </location>
    <ligand>
        <name>Fe cation</name>
        <dbReference type="ChEBI" id="CHEBI:24875"/>
    </ligand>
</feature>
<dbReference type="InterPro" id="IPR041166">
    <property type="entry name" value="Rubredoxin_2"/>
</dbReference>
<feature type="domain" description="LapB rubredoxin metal binding" evidence="6">
    <location>
        <begin position="356"/>
        <end position="383"/>
    </location>
</feature>
<dbReference type="InterPro" id="IPR011990">
    <property type="entry name" value="TPR-like_helical_dom_sf"/>
</dbReference>
<gene>
    <name evidence="4" type="primary">lapB</name>
    <name evidence="7" type="ORF">DFR31_1815</name>
</gene>
<dbReference type="AlphaFoldDB" id="A0A498BXZ9"/>
<keyword evidence="4" id="KW-0812">Transmembrane</keyword>
<sequence length="390" mass="43793">MLELLWLLLPVAAMSGWFAGRRSATRGSSTNSRQLPEAYFQGLNYLLNEERDKALEVFTRMVEVDSDTVETHLALGSLFRRRGEVDRAIRIHQNLIARPALSRQQRTYALLELGEDYMRAGLLDRAETLFEEVIELNHHVEPALRQLLAIYQQEKEWDQAIGAALRLEKSVSQNMHPQVAHFYCEMAREARAEGDLGRARALYKRALTHDPRCVRASIESGALHLEMGNPRQAVRLYEQVPQQAPEFIGEVLEGLHAALASLNQLERYPAFLDRLLATSQAPAPVVLAKVDWLCAESGADVAAKWLAGQLHSQPSVRGLLRLVELTEGAERPSEDQRLEQAVEHVLSALLAVRAQYLCGQCGFTARTLFWQCPGCKSWGSIRPLRGVEGE</sequence>
<dbReference type="Pfam" id="PF14559">
    <property type="entry name" value="TPR_19"/>
    <property type="match status" value="1"/>
</dbReference>
<keyword evidence="4" id="KW-0997">Cell inner membrane</keyword>
<dbReference type="InterPro" id="IPR030865">
    <property type="entry name" value="LapB"/>
</dbReference>
<dbReference type="GO" id="GO:0046890">
    <property type="term" value="P:regulation of lipid biosynthetic process"/>
    <property type="evidence" value="ECO:0007669"/>
    <property type="project" value="UniProtKB-UniRule"/>
</dbReference>
<proteinExistence type="inferred from homology"/>
<evidence type="ECO:0000256" key="4">
    <source>
        <dbReference type="HAMAP-Rule" id="MF_00994"/>
    </source>
</evidence>
<dbReference type="SMART" id="SM00028">
    <property type="entry name" value="TPR"/>
    <property type="match status" value="5"/>
</dbReference>
<dbReference type="PANTHER" id="PTHR45586:SF1">
    <property type="entry name" value="LIPOPOLYSACCHARIDE ASSEMBLY PROTEIN B"/>
    <property type="match status" value="1"/>
</dbReference>
<organism evidence="7 8">
    <name type="scientific">Alkalispirillum mobile</name>
    <dbReference type="NCBI Taxonomy" id="85925"/>
    <lineage>
        <taxon>Bacteria</taxon>
        <taxon>Pseudomonadati</taxon>
        <taxon>Pseudomonadota</taxon>
        <taxon>Gammaproteobacteria</taxon>
        <taxon>Chromatiales</taxon>
        <taxon>Ectothiorhodospiraceae</taxon>
        <taxon>Alkalispirillum</taxon>
    </lineage>
</organism>
<evidence type="ECO:0000256" key="1">
    <source>
        <dbReference type="ARBA" id="ARBA00022723"/>
    </source>
</evidence>
<keyword evidence="1 4" id="KW-0479">Metal-binding</keyword>
<dbReference type="Gene3D" id="1.25.40.10">
    <property type="entry name" value="Tetratricopeptide repeat domain"/>
    <property type="match status" value="3"/>
</dbReference>
<feature type="binding site" evidence="4">
    <location>
        <position position="361"/>
    </location>
    <ligand>
        <name>Fe cation</name>
        <dbReference type="ChEBI" id="CHEBI:24875"/>
    </ligand>
</feature>
<keyword evidence="8" id="KW-1185">Reference proteome</keyword>
<keyword evidence="4" id="KW-1003">Cell membrane</keyword>
<keyword evidence="4" id="KW-1133">Transmembrane helix</keyword>
<feature type="repeat" description="TPR" evidence="5">
    <location>
        <begin position="107"/>
        <end position="140"/>
    </location>
</feature>
<dbReference type="InterPro" id="IPR019734">
    <property type="entry name" value="TPR_rpt"/>
</dbReference>
<dbReference type="NCBIfam" id="NF008757">
    <property type="entry name" value="PRK11788.1-5"/>
    <property type="match status" value="1"/>
</dbReference>
<accession>A0A498BXZ9</accession>
<dbReference type="GO" id="GO:0005506">
    <property type="term" value="F:iron ion binding"/>
    <property type="evidence" value="ECO:0007669"/>
    <property type="project" value="UniProtKB-UniRule"/>
</dbReference>
<evidence type="ECO:0000313" key="7">
    <source>
        <dbReference type="EMBL" id="RLK48704.1"/>
    </source>
</evidence>
<dbReference type="GO" id="GO:0008653">
    <property type="term" value="P:lipopolysaccharide metabolic process"/>
    <property type="evidence" value="ECO:0007669"/>
    <property type="project" value="InterPro"/>
</dbReference>
<comment type="caution">
    <text evidence="7">The sequence shown here is derived from an EMBL/GenBank/DDBJ whole genome shotgun (WGS) entry which is preliminary data.</text>
</comment>
<evidence type="ECO:0000259" key="6">
    <source>
        <dbReference type="Pfam" id="PF18073"/>
    </source>
</evidence>
<dbReference type="PROSITE" id="PS50005">
    <property type="entry name" value="TPR"/>
    <property type="match status" value="1"/>
</dbReference>
<reference evidence="7 8" key="1">
    <citation type="submission" date="2018-10" db="EMBL/GenBank/DDBJ databases">
        <title>Genomic Encyclopedia of Type Strains, Phase IV (KMG-IV): sequencing the most valuable type-strain genomes for metagenomic binning, comparative biology and taxonomic classification.</title>
        <authorList>
            <person name="Goeker M."/>
        </authorList>
    </citation>
    <scope>NUCLEOTIDE SEQUENCE [LARGE SCALE GENOMIC DNA]</scope>
    <source>
        <strain evidence="7 8">DSM 12769</strain>
    </source>
</reference>
<evidence type="ECO:0000256" key="5">
    <source>
        <dbReference type="PROSITE-ProRule" id="PRU00339"/>
    </source>
</evidence>